<feature type="non-terminal residue" evidence="2">
    <location>
        <position position="1"/>
    </location>
</feature>
<evidence type="ECO:0000256" key="1">
    <source>
        <dbReference type="SAM" id="MobiDB-lite"/>
    </source>
</evidence>
<sequence length="226" mass="25612">FPSTNSQHTTTIPSRVDALTSHAIRTTSNNNNTHTTPSAYHYDSSEFQVENPFADTYSTSTSLLDNDNHNSSHTTTTAAAAIRGTDRDRDPTTEPLTSSTYYPDARNVMVDGNMPGAGGAVGTTTRGPRVTERELAASYIRQPVYEHDYLWDDLWGSLWDHWLLLYELPQNLPEFPGLHEVELDCLWDNLWGDRWDDCHALRLPLLLLDFQNFHELEPVLDDDFLS</sequence>
<evidence type="ECO:0000313" key="3">
    <source>
        <dbReference type="Proteomes" id="UP000242791"/>
    </source>
</evidence>
<dbReference type="Proteomes" id="UP000242791">
    <property type="component" value="Unassembled WGS sequence"/>
</dbReference>
<accession>A0A1J9R1M6</accession>
<keyword evidence="3" id="KW-1185">Reference proteome</keyword>
<comment type="caution">
    <text evidence="2">The sequence shown here is derived from an EMBL/GenBank/DDBJ whole genome shotgun (WGS) entry which is preliminary data.</text>
</comment>
<reference evidence="2 3" key="1">
    <citation type="submission" date="2015-08" db="EMBL/GenBank/DDBJ databases">
        <title>Emmonsia species relationships and genome sequence.</title>
        <authorList>
            <person name="Cuomo C.A."/>
            <person name="Schwartz I.S."/>
            <person name="Kenyon C."/>
            <person name="De Hoog G.S."/>
            <person name="Govender N.P."/>
            <person name="Botha A."/>
            <person name="Moreno L."/>
            <person name="De Vries M."/>
            <person name="Munoz J.F."/>
            <person name="Stielow J.B."/>
        </authorList>
    </citation>
    <scope>NUCLEOTIDE SEQUENCE [LARGE SCALE GENOMIC DNA]</scope>
    <source>
        <strain evidence="2 3">EI222</strain>
    </source>
</reference>
<dbReference type="AlphaFoldDB" id="A0A1J9R1M6"/>
<name>A0A1J9R1M6_9EURO</name>
<evidence type="ECO:0000313" key="2">
    <source>
        <dbReference type="EMBL" id="OJD21956.1"/>
    </source>
</evidence>
<feature type="region of interest" description="Disordered" evidence="1">
    <location>
        <begin position="65"/>
        <end position="100"/>
    </location>
</feature>
<dbReference type="STRING" id="1658174.A0A1J9R1M6"/>
<protein>
    <submittedName>
        <fullName evidence="2">Uncharacterized protein</fullName>
    </submittedName>
</protein>
<dbReference type="VEuPathDB" id="FungiDB:ACJ73_06700"/>
<proteinExistence type="predicted"/>
<dbReference type="EMBL" id="LGTZ01001221">
    <property type="protein sequence ID" value="OJD21956.1"/>
    <property type="molecule type" value="Genomic_DNA"/>
</dbReference>
<gene>
    <name evidence="2" type="ORF">ACJ73_06700</name>
</gene>
<organism evidence="2 3">
    <name type="scientific">Blastomyces percursus</name>
    <dbReference type="NCBI Taxonomy" id="1658174"/>
    <lineage>
        <taxon>Eukaryota</taxon>
        <taxon>Fungi</taxon>
        <taxon>Dikarya</taxon>
        <taxon>Ascomycota</taxon>
        <taxon>Pezizomycotina</taxon>
        <taxon>Eurotiomycetes</taxon>
        <taxon>Eurotiomycetidae</taxon>
        <taxon>Onygenales</taxon>
        <taxon>Ajellomycetaceae</taxon>
        <taxon>Blastomyces</taxon>
    </lineage>
</organism>